<evidence type="ECO:0000256" key="1">
    <source>
        <dbReference type="SAM" id="MobiDB-lite"/>
    </source>
</evidence>
<name>A0ABR3EM08_9AGAR</name>
<evidence type="ECO:0000256" key="2">
    <source>
        <dbReference type="SAM" id="Phobius"/>
    </source>
</evidence>
<evidence type="ECO:0000313" key="4">
    <source>
        <dbReference type="Proteomes" id="UP001465976"/>
    </source>
</evidence>
<comment type="caution">
    <text evidence="3">The sequence shown here is derived from an EMBL/GenBank/DDBJ whole genome shotgun (WGS) entry which is preliminary data.</text>
</comment>
<dbReference type="Gene3D" id="3.60.130.30">
    <property type="match status" value="1"/>
</dbReference>
<feature type="compositionally biased region" description="Low complexity" evidence="1">
    <location>
        <begin position="88"/>
        <end position="100"/>
    </location>
</feature>
<feature type="non-terminal residue" evidence="3">
    <location>
        <position position="1"/>
    </location>
</feature>
<organism evidence="3 4">
    <name type="scientific">Marasmius crinis-equi</name>
    <dbReference type="NCBI Taxonomy" id="585013"/>
    <lineage>
        <taxon>Eukaryota</taxon>
        <taxon>Fungi</taxon>
        <taxon>Dikarya</taxon>
        <taxon>Basidiomycota</taxon>
        <taxon>Agaricomycotina</taxon>
        <taxon>Agaricomycetes</taxon>
        <taxon>Agaricomycetidae</taxon>
        <taxon>Agaricales</taxon>
        <taxon>Marasmiineae</taxon>
        <taxon>Marasmiaceae</taxon>
        <taxon>Marasmius</taxon>
    </lineage>
</organism>
<feature type="compositionally biased region" description="Basic residues" evidence="1">
    <location>
        <begin position="146"/>
        <end position="159"/>
    </location>
</feature>
<proteinExistence type="predicted"/>
<evidence type="ECO:0000313" key="3">
    <source>
        <dbReference type="EMBL" id="KAL0563923.1"/>
    </source>
</evidence>
<dbReference type="Proteomes" id="UP001465976">
    <property type="component" value="Unassembled WGS sequence"/>
</dbReference>
<keyword evidence="4" id="KW-1185">Reference proteome</keyword>
<keyword evidence="2" id="KW-1133">Transmembrane helix</keyword>
<feature type="region of interest" description="Disordered" evidence="1">
    <location>
        <begin position="29"/>
        <end position="169"/>
    </location>
</feature>
<reference evidence="3 4" key="1">
    <citation type="submission" date="2024-02" db="EMBL/GenBank/DDBJ databases">
        <title>A draft genome for the cacao thread blight pathogen Marasmius crinis-equi.</title>
        <authorList>
            <person name="Cohen S.P."/>
            <person name="Baruah I.K."/>
            <person name="Amoako-Attah I."/>
            <person name="Bukari Y."/>
            <person name="Meinhardt L.W."/>
            <person name="Bailey B.A."/>
        </authorList>
    </citation>
    <scope>NUCLEOTIDE SEQUENCE [LARGE SCALE GENOMIC DNA]</scope>
    <source>
        <strain evidence="3 4">GH-76</strain>
    </source>
</reference>
<feature type="transmembrane region" description="Helical" evidence="2">
    <location>
        <begin position="343"/>
        <end position="363"/>
    </location>
</feature>
<gene>
    <name evidence="3" type="ORF">V5O48_018137</name>
</gene>
<keyword evidence="2" id="KW-0812">Transmembrane</keyword>
<sequence length="527" mass="59178">TRQGSFYSPYTIDNDVTLDALLFAAANREDDPFGSPLSTPPSSRPPSPVPEDNVQGLVPEDDVQEPVKDNFERPPVALPPPTPPTLPTSPTLPTLPTTGTKRTREEMEDEGSGSSTARVFMNSAKKEKISWKKARNLDPEEDRQASKARGHRNRKRKRQDNKLATSLTPEQLAALAKEHGSRHYDNSQEAGCSVNGSTLGSKAASSGYVGNPKVELPQKRVYRLDELVNDGHHNFSLVKHKPDCTQPIPCPKTNKIMALVVPGPRNDPTWRDNCTAAKDRIKEWRPLCKFPDEDDGRRGGINGVGYGISLGSGQNEPMIRDDQPRRQKKVMELIRADPAFRRIAGFLSITFLTWAPLLFLYYATTMGSLFQHYPHLELPFDNAIWASFAVNFGPRTVCLPHRDSKNLAYGWCAITALGDYNWRKGGHLVLWDLKVVIEFPPGSTIYVPSALVCHFNTDIAPHEERYSFTLYSAGGLFRWVEHGFQFEYDYKKSAEAKENAHLDKNRWQRGQSMFSTLDELKQSLQNS</sequence>
<protein>
    <submittedName>
        <fullName evidence="3">Uncharacterized protein</fullName>
    </submittedName>
</protein>
<feature type="compositionally biased region" description="Basic and acidic residues" evidence="1">
    <location>
        <begin position="124"/>
        <end position="145"/>
    </location>
</feature>
<keyword evidence="2" id="KW-0472">Membrane</keyword>
<feature type="compositionally biased region" description="Pro residues" evidence="1">
    <location>
        <begin position="76"/>
        <end position="87"/>
    </location>
</feature>
<accession>A0ABR3EM08</accession>
<feature type="compositionally biased region" description="Pro residues" evidence="1">
    <location>
        <begin position="38"/>
        <end position="49"/>
    </location>
</feature>
<dbReference type="EMBL" id="JBAHYK010003109">
    <property type="protein sequence ID" value="KAL0563923.1"/>
    <property type="molecule type" value="Genomic_DNA"/>
</dbReference>